<keyword evidence="2" id="KW-1185">Reference proteome</keyword>
<dbReference type="EMBL" id="JBEPNW010000008">
    <property type="protein sequence ID" value="MET3870075.1"/>
    <property type="molecule type" value="Genomic_DNA"/>
</dbReference>
<dbReference type="Proteomes" id="UP001549119">
    <property type="component" value="Unassembled WGS sequence"/>
</dbReference>
<gene>
    <name evidence="1" type="ORF">ABIC20_007460</name>
</gene>
<proteinExistence type="predicted"/>
<name>A0ABV2NUS9_9HYPH</name>
<accession>A0ABV2NUS9</accession>
<organism evidence="1 2">
    <name type="scientific">Methylobacterium radiotolerans</name>
    <dbReference type="NCBI Taxonomy" id="31998"/>
    <lineage>
        <taxon>Bacteria</taxon>
        <taxon>Pseudomonadati</taxon>
        <taxon>Pseudomonadota</taxon>
        <taxon>Alphaproteobacteria</taxon>
        <taxon>Hyphomicrobiales</taxon>
        <taxon>Methylobacteriaceae</taxon>
        <taxon>Methylobacterium</taxon>
    </lineage>
</organism>
<protein>
    <submittedName>
        <fullName evidence="1">Uncharacterized protein</fullName>
    </submittedName>
</protein>
<comment type="caution">
    <text evidence="1">The sequence shown here is derived from an EMBL/GenBank/DDBJ whole genome shotgun (WGS) entry which is preliminary data.</text>
</comment>
<evidence type="ECO:0000313" key="2">
    <source>
        <dbReference type="Proteomes" id="UP001549119"/>
    </source>
</evidence>
<sequence length="73" mass="8429">MIDRSGKDCMGYPLEQQLDGFTDEDIGAARVLARNANFQWDCVLEDPKVTGRRFLEQARTVRETLESLGWRRP</sequence>
<reference evidence="1 2" key="1">
    <citation type="submission" date="2024-06" db="EMBL/GenBank/DDBJ databases">
        <title>Genomics of switchgrass bacterial isolates.</title>
        <authorList>
            <person name="Shade A."/>
        </authorList>
    </citation>
    <scope>NUCLEOTIDE SEQUENCE [LARGE SCALE GENOMIC DNA]</scope>
    <source>
        <strain evidence="1 2">PvP084</strain>
    </source>
</reference>
<evidence type="ECO:0000313" key="1">
    <source>
        <dbReference type="EMBL" id="MET3870075.1"/>
    </source>
</evidence>
<dbReference type="RefSeq" id="WP_209651187.1">
    <property type="nucleotide sequence ID" value="NZ_JBEPNV010000005.1"/>
</dbReference>